<accession>A0A9P9FPZ3</accession>
<comment type="caution">
    <text evidence="2">The sequence shown here is derived from an EMBL/GenBank/DDBJ whole genome shotgun (WGS) entry which is preliminary data.</text>
</comment>
<organism evidence="2 3">
    <name type="scientific">Dactylonectria macrodidyma</name>
    <dbReference type="NCBI Taxonomy" id="307937"/>
    <lineage>
        <taxon>Eukaryota</taxon>
        <taxon>Fungi</taxon>
        <taxon>Dikarya</taxon>
        <taxon>Ascomycota</taxon>
        <taxon>Pezizomycotina</taxon>
        <taxon>Sordariomycetes</taxon>
        <taxon>Hypocreomycetidae</taxon>
        <taxon>Hypocreales</taxon>
        <taxon>Nectriaceae</taxon>
        <taxon>Dactylonectria</taxon>
    </lineage>
</organism>
<feature type="region of interest" description="Disordered" evidence="1">
    <location>
        <begin position="90"/>
        <end position="179"/>
    </location>
</feature>
<evidence type="ECO:0000256" key="1">
    <source>
        <dbReference type="SAM" id="MobiDB-lite"/>
    </source>
</evidence>
<evidence type="ECO:0008006" key="4">
    <source>
        <dbReference type="Google" id="ProtNLM"/>
    </source>
</evidence>
<feature type="compositionally biased region" description="Acidic residues" evidence="1">
    <location>
        <begin position="133"/>
        <end position="143"/>
    </location>
</feature>
<evidence type="ECO:0000313" key="3">
    <source>
        <dbReference type="Proteomes" id="UP000738349"/>
    </source>
</evidence>
<protein>
    <recommendedName>
        <fullName evidence="4">Zinc finger GRF-type domain-containing protein</fullName>
    </recommendedName>
</protein>
<feature type="compositionally biased region" description="Polar residues" evidence="1">
    <location>
        <begin position="200"/>
        <end position="221"/>
    </location>
</feature>
<dbReference type="Proteomes" id="UP000738349">
    <property type="component" value="Unassembled WGS sequence"/>
</dbReference>
<name>A0A9P9FPZ3_9HYPO</name>
<feature type="compositionally biased region" description="Basic and acidic residues" evidence="1">
    <location>
        <begin position="15"/>
        <end position="25"/>
    </location>
</feature>
<feature type="region of interest" description="Disordered" evidence="1">
    <location>
        <begin position="200"/>
        <end position="277"/>
    </location>
</feature>
<evidence type="ECO:0000313" key="2">
    <source>
        <dbReference type="EMBL" id="KAH7170662.1"/>
    </source>
</evidence>
<dbReference type="AlphaFoldDB" id="A0A9P9FPZ3"/>
<reference evidence="2" key="1">
    <citation type="journal article" date="2021" name="Nat. Commun.">
        <title>Genetic determinants of endophytism in the Arabidopsis root mycobiome.</title>
        <authorList>
            <person name="Mesny F."/>
            <person name="Miyauchi S."/>
            <person name="Thiergart T."/>
            <person name="Pickel B."/>
            <person name="Atanasova L."/>
            <person name="Karlsson M."/>
            <person name="Huettel B."/>
            <person name="Barry K.W."/>
            <person name="Haridas S."/>
            <person name="Chen C."/>
            <person name="Bauer D."/>
            <person name="Andreopoulos W."/>
            <person name="Pangilinan J."/>
            <person name="LaButti K."/>
            <person name="Riley R."/>
            <person name="Lipzen A."/>
            <person name="Clum A."/>
            <person name="Drula E."/>
            <person name="Henrissat B."/>
            <person name="Kohler A."/>
            <person name="Grigoriev I.V."/>
            <person name="Martin F.M."/>
            <person name="Hacquard S."/>
        </authorList>
    </citation>
    <scope>NUCLEOTIDE SEQUENCE</scope>
    <source>
        <strain evidence="2">MPI-CAGE-AT-0147</strain>
    </source>
</reference>
<dbReference type="EMBL" id="JAGMUV010000002">
    <property type="protein sequence ID" value="KAH7170662.1"/>
    <property type="molecule type" value="Genomic_DNA"/>
</dbReference>
<feature type="compositionally biased region" description="Acidic residues" evidence="1">
    <location>
        <begin position="164"/>
        <end position="176"/>
    </location>
</feature>
<proteinExistence type="predicted"/>
<gene>
    <name evidence="2" type="ORF">EDB81DRAFT_174857</name>
</gene>
<dbReference type="OrthoDB" id="430051at2759"/>
<feature type="region of interest" description="Disordered" evidence="1">
    <location>
        <begin position="1"/>
        <end position="34"/>
    </location>
</feature>
<sequence length="368" mass="41102">MATEPHRKSRRLRQQHQEPQQEPRTPKSQRKRLDKGIFSDGEWWCNCEPRKKLSFLETKVGPNKGKFYYRCYECNLFLWWDAARARQTGLTPSKAPVEPPRPKTPSMTQQPLSAYGYQRTPGGGLQTQADAPFETESDSDDSAPEAPSVRTPCPPSSKRKRDVFEEDVDEFSDLGSDEERQMAEIADQSAEKLKAQRAFTTPSTNHTNDAADSLPTPSVTRTLFPGPSTTDQKRHKQVSFEDVTPATEGTLGRDTPLTTPTPVRSLAPPPSSPPDDGIDVTDEVMDLLRGQKVDPDVLHTIQGTLSTAARRAKGIALGRDSARASLKVRDDTVAALQERILALENREKMLRSQVTNIKANLMKMYEDN</sequence>
<keyword evidence="3" id="KW-1185">Reference proteome</keyword>